<dbReference type="Gene3D" id="3.40.50.720">
    <property type="entry name" value="NAD(P)-binding Rossmann-like Domain"/>
    <property type="match status" value="1"/>
</dbReference>
<dbReference type="CDD" id="cd05289">
    <property type="entry name" value="MDR_like_2"/>
    <property type="match status" value="1"/>
</dbReference>
<dbReference type="PANTHER" id="PTHR44154">
    <property type="entry name" value="QUINONE OXIDOREDUCTASE"/>
    <property type="match status" value="1"/>
</dbReference>
<dbReference type="STRING" id="262316.MAP_3518c"/>
<feature type="domain" description="Enoyl reductase (ER)" evidence="2">
    <location>
        <begin position="42"/>
        <end position="335"/>
    </location>
</feature>
<dbReference type="SMART" id="SM00829">
    <property type="entry name" value="PKS_ER"/>
    <property type="match status" value="1"/>
</dbReference>
<dbReference type="SUPFAM" id="SSF50129">
    <property type="entry name" value="GroES-like"/>
    <property type="match status" value="1"/>
</dbReference>
<dbReference type="EMBL" id="AE016958">
    <property type="protein sequence ID" value="AAS06068.1"/>
    <property type="molecule type" value="Genomic_DNA"/>
</dbReference>
<dbReference type="Proteomes" id="UP000000580">
    <property type="component" value="Chromosome"/>
</dbReference>
<sequence length="341" mass="35456">MPNSRPVGSAAARLCWRRRAFDGEGNGMTAAAARAVRFDRYGGREVLYVADIEMPAPGPGEVVVEVRAAGINPGEAAIRVGALHERFPATFPSGEGSDLAGVVTAVGPGVTEFAVGDEVLGFSLRRSSHATHTAVPVGQLIRKPPELSWEVAGSLYVVGVTAYAAVRAVAPQPGETVAVSAAAGGVGSLVTQLLVLRRARVLGIAGPGNADWLRAHGVVPIAYGDGLADRLREAAPDGIDAFIDLFGPQYVQLAVDLGVPPERIDTIISFEKAAEVGAKTEGSAEASTPEVLAEMADLIVSGALEFDIAATYPLDRVADAFAELEQRHTHGKIVLLPTDSQ</sequence>
<dbReference type="GO" id="GO:0016491">
    <property type="term" value="F:oxidoreductase activity"/>
    <property type="evidence" value="ECO:0007669"/>
    <property type="project" value="InterPro"/>
</dbReference>
<dbReference type="SUPFAM" id="SSF51735">
    <property type="entry name" value="NAD(P)-binding Rossmann-fold domains"/>
    <property type="match status" value="1"/>
</dbReference>
<accession>Q73U50</accession>
<dbReference type="Pfam" id="PF13602">
    <property type="entry name" value="ADH_zinc_N_2"/>
    <property type="match status" value="1"/>
</dbReference>
<evidence type="ECO:0000313" key="3">
    <source>
        <dbReference type="EMBL" id="AAS06068.1"/>
    </source>
</evidence>
<keyword evidence="1" id="KW-0521">NADP</keyword>
<dbReference type="eggNOG" id="COG0604">
    <property type="taxonomic scope" value="Bacteria"/>
</dbReference>
<dbReference type="InterPro" id="IPR020843">
    <property type="entry name" value="ER"/>
</dbReference>
<dbReference type="Pfam" id="PF08240">
    <property type="entry name" value="ADH_N"/>
    <property type="match status" value="1"/>
</dbReference>
<protein>
    <recommendedName>
        <fullName evidence="2">Enoyl reductase (ER) domain-containing protein</fullName>
    </recommendedName>
</protein>
<keyword evidence="4" id="KW-1185">Reference proteome</keyword>
<name>Q73U50_MYCPA</name>
<dbReference type="HOGENOM" id="CLU_026673_3_3_11"/>
<gene>
    <name evidence="3" type="ordered locus">MAP_3518c</name>
</gene>
<evidence type="ECO:0000313" key="4">
    <source>
        <dbReference type="Proteomes" id="UP000000580"/>
    </source>
</evidence>
<proteinExistence type="predicted"/>
<reference evidence="3 4" key="1">
    <citation type="journal article" date="2005" name="Proc. Natl. Acad. Sci. U.S.A.">
        <title>The complete genome sequence of Mycobacterium avium subspecies paratuberculosis.</title>
        <authorList>
            <person name="Li L."/>
            <person name="Bannantine J.P."/>
            <person name="Zhang Q."/>
            <person name="Amonsin A."/>
            <person name="May B.J."/>
            <person name="Alt D."/>
            <person name="Banerji N."/>
            <person name="Kanjilal S."/>
            <person name="Kapur V."/>
        </authorList>
    </citation>
    <scope>NUCLEOTIDE SEQUENCE [LARGE SCALE GENOMIC DNA]</scope>
    <source>
        <strain evidence="4">ATCC BAA-968 / K-10</strain>
    </source>
</reference>
<organism evidence="3 4">
    <name type="scientific">Mycolicibacterium paratuberculosis (strain ATCC BAA-968 / K-10)</name>
    <name type="common">Mycobacterium paratuberculosis</name>
    <dbReference type="NCBI Taxonomy" id="262316"/>
    <lineage>
        <taxon>Bacteria</taxon>
        <taxon>Bacillati</taxon>
        <taxon>Actinomycetota</taxon>
        <taxon>Actinomycetes</taxon>
        <taxon>Mycobacteriales</taxon>
        <taxon>Mycobacteriaceae</taxon>
        <taxon>Mycobacterium</taxon>
        <taxon>Mycobacterium avium complex (MAC)</taxon>
    </lineage>
</organism>
<dbReference type="InterPro" id="IPR051603">
    <property type="entry name" value="Zinc-ADH_QOR/CCCR"/>
</dbReference>
<dbReference type="KEGG" id="mpa:MAP_3518c"/>
<dbReference type="PANTHER" id="PTHR44154:SF1">
    <property type="entry name" value="QUINONE OXIDOREDUCTASE"/>
    <property type="match status" value="1"/>
</dbReference>
<dbReference type="InterPro" id="IPR036291">
    <property type="entry name" value="NAD(P)-bd_dom_sf"/>
</dbReference>
<dbReference type="InterPro" id="IPR013154">
    <property type="entry name" value="ADH-like_N"/>
</dbReference>
<dbReference type="AlphaFoldDB" id="Q73U50"/>
<evidence type="ECO:0000259" key="2">
    <source>
        <dbReference type="SMART" id="SM00829"/>
    </source>
</evidence>
<evidence type="ECO:0000256" key="1">
    <source>
        <dbReference type="ARBA" id="ARBA00022857"/>
    </source>
</evidence>
<dbReference type="InterPro" id="IPR011032">
    <property type="entry name" value="GroES-like_sf"/>
</dbReference>
<dbReference type="Gene3D" id="3.90.180.10">
    <property type="entry name" value="Medium-chain alcohol dehydrogenases, catalytic domain"/>
    <property type="match status" value="1"/>
</dbReference>